<feature type="compositionally biased region" description="Polar residues" evidence="6">
    <location>
        <begin position="30"/>
        <end position="55"/>
    </location>
</feature>
<dbReference type="GO" id="GO:0004674">
    <property type="term" value="F:protein serine/threonine kinase activity"/>
    <property type="evidence" value="ECO:0000318"/>
    <property type="project" value="GO_Central"/>
</dbReference>
<dbReference type="RefSeq" id="XP_011386508.1">
    <property type="nucleotide sequence ID" value="XM_011388206.1"/>
</dbReference>
<dbReference type="GO" id="GO:0005524">
    <property type="term" value="F:ATP binding"/>
    <property type="evidence" value="ECO:0007669"/>
    <property type="project" value="UniProtKB-UniRule"/>
</dbReference>
<dbReference type="InterPro" id="IPR011009">
    <property type="entry name" value="Kinase-like_dom_sf"/>
</dbReference>
<dbReference type="InterPro" id="IPR016024">
    <property type="entry name" value="ARM-type_fold"/>
</dbReference>
<dbReference type="OrthoDB" id="8693905at2759"/>
<feature type="region of interest" description="Disordered" evidence="6">
    <location>
        <begin position="1661"/>
        <end position="1722"/>
    </location>
</feature>
<feature type="compositionally biased region" description="Low complexity" evidence="6">
    <location>
        <begin position="13"/>
        <end position="29"/>
    </location>
</feature>
<evidence type="ECO:0000256" key="3">
    <source>
        <dbReference type="ARBA" id="ARBA00022777"/>
    </source>
</evidence>
<feature type="compositionally biased region" description="Low complexity" evidence="6">
    <location>
        <begin position="645"/>
        <end position="663"/>
    </location>
</feature>
<evidence type="ECO:0000313" key="8">
    <source>
        <dbReference type="EMBL" id="KIS72313.1"/>
    </source>
</evidence>
<dbReference type="FunFam" id="1.25.10.10:FF:000583">
    <property type="entry name" value="MAP3K epsilon protein kinase 1"/>
    <property type="match status" value="1"/>
</dbReference>
<feature type="region of interest" description="Disordered" evidence="6">
    <location>
        <begin position="532"/>
        <end position="566"/>
    </location>
</feature>
<keyword evidence="1" id="KW-0808">Transferase</keyword>
<feature type="compositionally biased region" description="Low complexity" evidence="6">
    <location>
        <begin position="1510"/>
        <end position="1523"/>
    </location>
</feature>
<dbReference type="GO" id="GO:0000165">
    <property type="term" value="P:MAPK cascade"/>
    <property type="evidence" value="ECO:0007669"/>
    <property type="project" value="UniProtKB-ARBA"/>
</dbReference>
<keyword evidence="9" id="KW-1185">Reference proteome</keyword>
<evidence type="ECO:0000256" key="4">
    <source>
        <dbReference type="ARBA" id="ARBA00022840"/>
    </source>
</evidence>
<dbReference type="Gene3D" id="1.10.510.10">
    <property type="entry name" value="Transferase(Phosphotransferase) domain 1"/>
    <property type="match status" value="1"/>
</dbReference>
<feature type="compositionally biased region" description="Polar residues" evidence="6">
    <location>
        <begin position="1484"/>
        <end position="1501"/>
    </location>
</feature>
<dbReference type="FunCoup" id="A0A0D1D1P7">
    <property type="interactions" value="324"/>
</dbReference>
<feature type="compositionally biased region" description="Polar residues" evidence="6">
    <location>
        <begin position="1558"/>
        <end position="1570"/>
    </location>
</feature>
<dbReference type="SUPFAM" id="SSF48371">
    <property type="entry name" value="ARM repeat"/>
    <property type="match status" value="1"/>
</dbReference>
<dbReference type="PANTHER" id="PTHR48016">
    <property type="entry name" value="MAP KINASE KINASE KINASE SSK2-RELATED-RELATED"/>
    <property type="match status" value="1"/>
</dbReference>
<keyword evidence="3" id="KW-0418">Kinase</keyword>
<feature type="compositionally biased region" description="Polar residues" evidence="6">
    <location>
        <begin position="105"/>
        <end position="126"/>
    </location>
</feature>
<feature type="region of interest" description="Disordered" evidence="6">
    <location>
        <begin position="1483"/>
        <end position="1502"/>
    </location>
</feature>
<feature type="region of interest" description="Disordered" evidence="6">
    <location>
        <begin position="762"/>
        <end position="863"/>
    </location>
</feature>
<feature type="compositionally biased region" description="Polar residues" evidence="6">
    <location>
        <begin position="134"/>
        <end position="150"/>
    </location>
</feature>
<dbReference type="Pfam" id="PF00069">
    <property type="entry name" value="Pkinase"/>
    <property type="match status" value="1"/>
</dbReference>
<gene>
    <name evidence="8" type="ORF">UMAG_00721</name>
</gene>
<dbReference type="SUPFAM" id="SSF56112">
    <property type="entry name" value="Protein kinase-like (PK-like)"/>
    <property type="match status" value="1"/>
</dbReference>
<dbReference type="eggNOG" id="KOG0198">
    <property type="taxonomic scope" value="Eukaryota"/>
</dbReference>
<dbReference type="Proteomes" id="UP000000561">
    <property type="component" value="Chromosome 1"/>
</dbReference>
<feature type="region of interest" description="Disordered" evidence="6">
    <location>
        <begin position="683"/>
        <end position="723"/>
    </location>
</feature>
<keyword evidence="4 5" id="KW-0067">ATP-binding</keyword>
<feature type="region of interest" description="Disordered" evidence="6">
    <location>
        <begin position="1510"/>
        <end position="1612"/>
    </location>
</feature>
<evidence type="ECO:0000256" key="2">
    <source>
        <dbReference type="ARBA" id="ARBA00022741"/>
    </source>
</evidence>
<evidence type="ECO:0000313" key="9">
    <source>
        <dbReference type="Proteomes" id="UP000000561"/>
    </source>
</evidence>
<dbReference type="OMA" id="VKQIKLV"/>
<evidence type="ECO:0000259" key="7">
    <source>
        <dbReference type="PROSITE" id="PS50011"/>
    </source>
</evidence>
<evidence type="ECO:0000256" key="6">
    <source>
        <dbReference type="SAM" id="MobiDB-lite"/>
    </source>
</evidence>
<evidence type="ECO:0000256" key="1">
    <source>
        <dbReference type="ARBA" id="ARBA00022679"/>
    </source>
</evidence>
<feature type="compositionally biased region" description="Basic and acidic residues" evidence="6">
    <location>
        <begin position="845"/>
        <end position="857"/>
    </location>
</feature>
<keyword evidence="2 5" id="KW-0547">Nucleotide-binding</keyword>
<dbReference type="PANTHER" id="PTHR48016:SF4">
    <property type="entry name" value="PROTEIN KINASE DOMAIN-CONTAINING PROTEIN"/>
    <property type="match status" value="1"/>
</dbReference>
<feature type="compositionally biased region" description="Polar residues" evidence="6">
    <location>
        <begin position="1524"/>
        <end position="1536"/>
    </location>
</feature>
<dbReference type="PROSITE" id="PS00108">
    <property type="entry name" value="PROTEIN_KINASE_ST"/>
    <property type="match status" value="1"/>
</dbReference>
<feature type="domain" description="Protein kinase" evidence="7">
    <location>
        <begin position="156"/>
        <end position="406"/>
    </location>
</feature>
<dbReference type="STRING" id="237631.A0A0D1D1P7"/>
<dbReference type="Gene3D" id="1.25.10.10">
    <property type="entry name" value="Leucine-rich Repeat Variant"/>
    <property type="match status" value="2"/>
</dbReference>
<organism evidence="8 9">
    <name type="scientific">Mycosarcoma maydis</name>
    <name type="common">Corn smut fungus</name>
    <name type="synonym">Ustilago maydis</name>
    <dbReference type="NCBI Taxonomy" id="5270"/>
    <lineage>
        <taxon>Eukaryota</taxon>
        <taxon>Fungi</taxon>
        <taxon>Dikarya</taxon>
        <taxon>Basidiomycota</taxon>
        <taxon>Ustilaginomycotina</taxon>
        <taxon>Ustilaginomycetes</taxon>
        <taxon>Ustilaginales</taxon>
        <taxon>Ustilaginaceae</taxon>
        <taxon>Mycosarcoma</taxon>
    </lineage>
</organism>
<dbReference type="InterPro" id="IPR008271">
    <property type="entry name" value="Ser/Thr_kinase_AS"/>
</dbReference>
<accession>A0A0D1D1P7</accession>
<dbReference type="InterPro" id="IPR017441">
    <property type="entry name" value="Protein_kinase_ATP_BS"/>
</dbReference>
<evidence type="ECO:0000256" key="5">
    <source>
        <dbReference type="PROSITE-ProRule" id="PRU10141"/>
    </source>
</evidence>
<feature type="region of interest" description="Disordered" evidence="6">
    <location>
        <begin position="645"/>
        <end position="666"/>
    </location>
</feature>
<protein>
    <recommendedName>
        <fullName evidence="7">Protein kinase domain-containing protein</fullName>
    </recommendedName>
</protein>
<feature type="compositionally biased region" description="Basic and acidic residues" evidence="6">
    <location>
        <begin position="1"/>
        <end position="12"/>
    </location>
</feature>
<sequence>MPDPRLYPDKHASTSSASSVNRSNDASARCSSLSPSHNILPSSRSTLRFPSQTPPASSSAAFVNAPPKPLDTHPRPSPSHADVAASSVYDERRRQSLAPDKAQRKSSGARSQPSSDHMPTSRQNIPPSHPSPKPNNIATRPPDTSTSKSAATLGNYQLGDCLGRGAFGSVYRGLNYMNGETVAVKQIQLGNIPKAELGEIMSEIDLLKNLHHPNIVKYKGSEKTKDYLYIILEYCENGSLHHICKRFGKFPEGLVSVYISQVLQGLIYLHDQGVIHRDIKGANILTTKDGSVKLADFGVATKTGAMIENAVVGSPYWMAPEVIDQSGATTASDIWSVGCVVVELLEGKPPYHFLAPMPALFRIVQDDCPPLPESASPIVKDFLLHCFQKDANLRVSARKLLRHPWMASARKQLEQLKSGGSLRAGGGVTLNTPHEEAVKSVQEWNQALNEPPKQTLQRLQEPETVRAPMKSSLRRVNAIAAELGTAKPLGGRRTRHTSRPTLPVDFSPPSAVPRKESATAYAPRISTKLLSPSFEPASASSDQLSLATNSKQPPSPVNGSGFRTPIAGAAPATSLMNHRVKLADLQQPESVDDNWDDDFEDNITTTKIAAALERSSSSEGTEAAAAGKDAAGKIGTAAVCRLASHSTAGHSSSSRSPTRLVGSEAEFDQRTIRPVAGPFLRSVASSSQVRNSPDLTADSSSPPSSRSFDDETGDDYSDLVGDGQEDVLNKRIRDLQMKNSVGKRLFHPNDLVRLASPAAGDKVSASAHGDLSPASPSKPSDRRTKASSDAMRSSLAASTARPPSDPVSPQTTLRLEKEGKWKQMRRTLGKYSEDHSTEDYSDLFGKADEGSNSKDDSVGSGNTLQLTARLSNRSWLRDDDADEDDPFAEIDEGFNAEADLEANVARDQHARMCAFVTELVESLDTHAGVDELLQVCEDIDQVLTDMPEMKAQLLASHGALALIQLLEAAADRELATRLLGILNLVIFEDPEAQESLCLIGAIPVVMTFTTKKWPHDLRLEAAHFVFAMCSTSRLTLQFVLSCRGLRTLVNLIDEDYLEQKDLVWIGVGCVSSVLELQSPASRNDFCRMLAQEGLLEPLSSALQSVIDDDQDEYASQARANILQILLIYSQSDNFLKRQVATRSVLRRILRSASRLEPESLTLMLKIVKNLSMSPTILDEMQNANTIEILTSILAQHHSGPHGTEMSNQVLNTMYNLCRLSKSRQEEAAQAGIIPQLLRVARTNSPLRQFALPILCDFAHAGKATRKMFWQHKGLNFYLKLLEDPYWQVSALESILVWLQDETARVEEVLLQPTSIESMLCVFATSKANSFENLLEPFAKVCRLSSGIVAAMARNTLFVKRLIERLAHPKAVVRLNLLRITKMICDLKGDVHSPLVDQLKVYDVVEKLSSTDNAVLVKELARDILSQRHIQWEASRTVRRTLSDTHMGEGARVSSNTGSMLPQGSAALGQLVGMRASAPYRRKMSNGTSGDAGDISSSSVAKSTIHERSISGSLIGSSPSSSSSMVGTPSTARSTAMRNLVGRLSQPRRAVTPNRDLMMNQSHTKFGSRGTSPLMVLEPLPQGEAVRLRQNSQPQMDSARGANDGSPDSLSSSRDAMEIKMADNSSGSHLGLSRGMSPRVRSISNEIKRAAAYANLGNSEDVQAQRISRHASVDVGARRGNLEELENEDAGQMQLHSADKDRTMRPPSRRPIPLLPSSPGFSP</sequence>
<dbReference type="SMART" id="SM00220">
    <property type="entry name" value="S_TKc"/>
    <property type="match status" value="1"/>
</dbReference>
<name>A0A0D1D1P7_MYCMD</name>
<dbReference type="FunFam" id="1.10.510.10:FF:001504">
    <property type="entry name" value="Related to MAPKK kinase"/>
    <property type="match status" value="1"/>
</dbReference>
<feature type="compositionally biased region" description="Polar residues" evidence="6">
    <location>
        <begin position="538"/>
        <end position="552"/>
    </location>
</feature>
<dbReference type="KEGG" id="uma:UMAG_00721"/>
<dbReference type="CDD" id="cd06627">
    <property type="entry name" value="STKc_Cdc7_like"/>
    <property type="match status" value="1"/>
</dbReference>
<dbReference type="InterPro" id="IPR011989">
    <property type="entry name" value="ARM-like"/>
</dbReference>
<reference evidence="8 9" key="1">
    <citation type="journal article" date="2006" name="Nature">
        <title>Insights from the genome of the biotrophic fungal plant pathogen Ustilago maydis.</title>
        <authorList>
            <person name="Kamper J."/>
            <person name="Kahmann R."/>
            <person name="Bolker M."/>
            <person name="Ma L.J."/>
            <person name="Brefort T."/>
            <person name="Saville B.J."/>
            <person name="Banuett F."/>
            <person name="Kronstad J.W."/>
            <person name="Gold S.E."/>
            <person name="Muller O."/>
            <person name="Perlin M.H."/>
            <person name="Wosten H.A."/>
            <person name="de Vries R."/>
            <person name="Ruiz-Herrera J."/>
            <person name="Reynaga-Pena C.G."/>
            <person name="Snetselaar K."/>
            <person name="McCann M."/>
            <person name="Perez-Martin J."/>
            <person name="Feldbrugge M."/>
            <person name="Basse C.W."/>
            <person name="Steinberg G."/>
            <person name="Ibeas J.I."/>
            <person name="Holloman W."/>
            <person name="Guzman P."/>
            <person name="Farman M."/>
            <person name="Stajich J.E."/>
            <person name="Sentandreu R."/>
            <person name="Gonzalez-Prieto J.M."/>
            <person name="Kennell J.C."/>
            <person name="Molina L."/>
            <person name="Schirawski J."/>
            <person name="Mendoza-Mendoza A."/>
            <person name="Greilinger D."/>
            <person name="Munch K."/>
            <person name="Rossel N."/>
            <person name="Scherer M."/>
            <person name="Vranes M."/>
            <person name="Ladendorf O."/>
            <person name="Vincon V."/>
            <person name="Fuchs U."/>
            <person name="Sandrock B."/>
            <person name="Meng S."/>
            <person name="Ho E.C."/>
            <person name="Cahill M.J."/>
            <person name="Boyce K.J."/>
            <person name="Klose J."/>
            <person name="Klosterman S.J."/>
            <person name="Deelstra H.J."/>
            <person name="Ortiz-Castellanos L."/>
            <person name="Li W."/>
            <person name="Sanchez-Alonso P."/>
            <person name="Schreier P.H."/>
            <person name="Hauser-Hahn I."/>
            <person name="Vaupel M."/>
            <person name="Koopmann E."/>
            <person name="Friedrich G."/>
            <person name="Voss H."/>
            <person name="Schluter T."/>
            <person name="Margolis J."/>
            <person name="Platt D."/>
            <person name="Swimmer C."/>
            <person name="Gnirke A."/>
            <person name="Chen F."/>
            <person name="Vysotskaia V."/>
            <person name="Mannhaupt G."/>
            <person name="Guldener U."/>
            <person name="Munsterkotter M."/>
            <person name="Haase D."/>
            <person name="Oesterheld M."/>
            <person name="Mewes H.W."/>
            <person name="Mauceli E.W."/>
            <person name="DeCaprio D."/>
            <person name="Wade C.M."/>
            <person name="Butler J."/>
            <person name="Young S."/>
            <person name="Jaffe D.B."/>
            <person name="Calvo S."/>
            <person name="Nusbaum C."/>
            <person name="Galagan J."/>
            <person name="Birren B.W."/>
        </authorList>
    </citation>
    <scope>NUCLEOTIDE SEQUENCE [LARGE SCALE GENOMIC DNA]</scope>
    <source>
        <strain evidence="9">DSM 14603 / FGSC 9021 / UM521</strain>
    </source>
</reference>
<dbReference type="EMBL" id="CM003140">
    <property type="protein sequence ID" value="KIS72313.1"/>
    <property type="molecule type" value="Genomic_DNA"/>
</dbReference>
<feature type="compositionally biased region" description="Pro residues" evidence="6">
    <location>
        <begin position="1708"/>
        <end position="1722"/>
    </location>
</feature>
<dbReference type="GeneID" id="23561941"/>
<dbReference type="VEuPathDB" id="FungiDB:UMAG_00721"/>
<feature type="binding site" evidence="5">
    <location>
        <position position="185"/>
    </location>
    <ligand>
        <name>ATP</name>
        <dbReference type="ChEBI" id="CHEBI:30616"/>
    </ligand>
</feature>
<feature type="region of interest" description="Disordered" evidence="6">
    <location>
        <begin position="1"/>
        <end position="150"/>
    </location>
</feature>
<dbReference type="InParanoid" id="A0A0D1D1P7"/>
<dbReference type="PROSITE" id="PS00107">
    <property type="entry name" value="PROTEIN_KINASE_ATP"/>
    <property type="match status" value="1"/>
</dbReference>
<dbReference type="GO" id="GO:0005737">
    <property type="term" value="C:cytoplasm"/>
    <property type="evidence" value="ECO:0000318"/>
    <property type="project" value="GO_Central"/>
</dbReference>
<dbReference type="PROSITE" id="PS50011">
    <property type="entry name" value="PROTEIN_KINASE_DOM"/>
    <property type="match status" value="1"/>
</dbReference>
<proteinExistence type="predicted"/>
<dbReference type="InterPro" id="IPR000719">
    <property type="entry name" value="Prot_kinase_dom"/>
</dbReference>
<dbReference type="InterPro" id="IPR050538">
    <property type="entry name" value="MAP_kinase_kinase_kinase"/>
</dbReference>
<feature type="region of interest" description="Disordered" evidence="6">
    <location>
        <begin position="484"/>
        <end position="519"/>
    </location>
</feature>
<feature type="compositionally biased region" description="Low complexity" evidence="6">
    <location>
        <begin position="692"/>
        <end position="706"/>
    </location>
</feature>